<evidence type="ECO:0000313" key="2">
    <source>
        <dbReference type="EMBL" id="OTG30379.1"/>
    </source>
</evidence>
<feature type="transmembrane region" description="Helical" evidence="1">
    <location>
        <begin position="151"/>
        <end position="170"/>
    </location>
</feature>
<organism evidence="2 3">
    <name type="scientific">Helianthus annuus</name>
    <name type="common">Common sunflower</name>
    <dbReference type="NCBI Taxonomy" id="4232"/>
    <lineage>
        <taxon>Eukaryota</taxon>
        <taxon>Viridiplantae</taxon>
        <taxon>Streptophyta</taxon>
        <taxon>Embryophyta</taxon>
        <taxon>Tracheophyta</taxon>
        <taxon>Spermatophyta</taxon>
        <taxon>Magnoliopsida</taxon>
        <taxon>eudicotyledons</taxon>
        <taxon>Gunneridae</taxon>
        <taxon>Pentapetalae</taxon>
        <taxon>asterids</taxon>
        <taxon>campanulids</taxon>
        <taxon>Asterales</taxon>
        <taxon>Asteraceae</taxon>
        <taxon>Asteroideae</taxon>
        <taxon>Heliantheae alliance</taxon>
        <taxon>Heliantheae</taxon>
        <taxon>Helianthus</taxon>
    </lineage>
</organism>
<sequence>MLFFCIVFRSRQTNVAPNFNLVKNKINSAEIHNLEDTIKICGIENQESYQANLITRFVVLFQLLVGFYIYIYTYIDFSPLKKILSQRALFTLGLTFEEVKLDAFNMSNWNHGGASSASQILMNGCMLSCIGETKGGHVISRTVSFFGSPKYQLQLTYLFLYILNFSFSCYRSKLNIYDDVVERVT</sequence>
<reference evidence="3" key="1">
    <citation type="journal article" date="2017" name="Nature">
        <title>The sunflower genome provides insights into oil metabolism, flowering and Asterid evolution.</title>
        <authorList>
            <person name="Badouin H."/>
            <person name="Gouzy J."/>
            <person name="Grassa C.J."/>
            <person name="Murat F."/>
            <person name="Staton S.E."/>
            <person name="Cottret L."/>
            <person name="Lelandais-Briere C."/>
            <person name="Owens G.L."/>
            <person name="Carrere S."/>
            <person name="Mayjonade B."/>
            <person name="Legrand L."/>
            <person name="Gill N."/>
            <person name="Kane N.C."/>
            <person name="Bowers J.E."/>
            <person name="Hubner S."/>
            <person name="Bellec A."/>
            <person name="Berard A."/>
            <person name="Berges H."/>
            <person name="Blanchet N."/>
            <person name="Boniface M.C."/>
            <person name="Brunel D."/>
            <person name="Catrice O."/>
            <person name="Chaidir N."/>
            <person name="Claudel C."/>
            <person name="Donnadieu C."/>
            <person name="Faraut T."/>
            <person name="Fievet G."/>
            <person name="Helmstetter N."/>
            <person name="King M."/>
            <person name="Knapp S.J."/>
            <person name="Lai Z."/>
            <person name="Le Paslier M.C."/>
            <person name="Lippi Y."/>
            <person name="Lorenzon L."/>
            <person name="Mandel J.R."/>
            <person name="Marage G."/>
            <person name="Marchand G."/>
            <person name="Marquand E."/>
            <person name="Bret-Mestries E."/>
            <person name="Morien E."/>
            <person name="Nambeesan S."/>
            <person name="Nguyen T."/>
            <person name="Pegot-Espagnet P."/>
            <person name="Pouilly N."/>
            <person name="Raftis F."/>
            <person name="Sallet E."/>
            <person name="Schiex T."/>
            <person name="Thomas J."/>
            <person name="Vandecasteele C."/>
            <person name="Vares D."/>
            <person name="Vear F."/>
            <person name="Vautrin S."/>
            <person name="Crespi M."/>
            <person name="Mangin B."/>
            <person name="Burke J.M."/>
            <person name="Salse J."/>
            <person name="Munos S."/>
            <person name="Vincourt P."/>
            <person name="Rieseberg L.H."/>
            <person name="Langlade N.B."/>
        </authorList>
    </citation>
    <scope>NUCLEOTIDE SEQUENCE [LARGE SCALE GENOMIC DNA]</scope>
    <source>
        <strain evidence="3">cv. SF193</strain>
    </source>
</reference>
<dbReference type="AlphaFoldDB" id="A0A251V500"/>
<feature type="transmembrane region" description="Helical" evidence="1">
    <location>
        <begin position="53"/>
        <end position="75"/>
    </location>
</feature>
<name>A0A251V500_HELAN</name>
<dbReference type="InParanoid" id="A0A251V500"/>
<keyword evidence="3" id="KW-1185">Reference proteome</keyword>
<keyword evidence="1" id="KW-0472">Membrane</keyword>
<protein>
    <submittedName>
        <fullName evidence="2">Uncharacterized protein</fullName>
    </submittedName>
</protein>
<dbReference type="Proteomes" id="UP000215914">
    <property type="component" value="Chromosome 3"/>
</dbReference>
<evidence type="ECO:0000256" key="1">
    <source>
        <dbReference type="SAM" id="Phobius"/>
    </source>
</evidence>
<keyword evidence="1" id="KW-0812">Transmembrane</keyword>
<dbReference type="EMBL" id="CM007892">
    <property type="protein sequence ID" value="OTG30379.1"/>
    <property type="molecule type" value="Genomic_DNA"/>
</dbReference>
<evidence type="ECO:0000313" key="3">
    <source>
        <dbReference type="Proteomes" id="UP000215914"/>
    </source>
</evidence>
<accession>A0A251V500</accession>
<proteinExistence type="predicted"/>
<keyword evidence="1" id="KW-1133">Transmembrane helix</keyword>
<gene>
    <name evidence="2" type="ORF">HannXRQ_Chr03g0063841</name>
</gene>